<protein>
    <recommendedName>
        <fullName evidence="2 4">Cell division topological specificity factor</fullName>
    </recommendedName>
</protein>
<name>A0AAV4ZAP3_9HYPH</name>
<keyword evidence="4 5" id="KW-0132">Cell division</keyword>
<accession>A0AAV4ZAP3</accession>
<keyword evidence="6" id="KW-1185">Reference proteome</keyword>
<dbReference type="GO" id="GO:0051301">
    <property type="term" value="P:cell division"/>
    <property type="evidence" value="ECO:0007669"/>
    <property type="project" value="UniProtKB-KW"/>
</dbReference>
<proteinExistence type="inferred from homology"/>
<evidence type="ECO:0000313" key="5">
    <source>
        <dbReference type="EMBL" id="GJD41045.1"/>
    </source>
</evidence>
<evidence type="ECO:0000256" key="3">
    <source>
        <dbReference type="ARBA" id="ARBA00025265"/>
    </source>
</evidence>
<evidence type="ECO:0000313" key="6">
    <source>
        <dbReference type="Proteomes" id="UP001055307"/>
    </source>
</evidence>
<dbReference type="AlphaFoldDB" id="A0AAV4ZAP3"/>
<dbReference type="Proteomes" id="UP001055307">
    <property type="component" value="Unassembled WGS sequence"/>
</dbReference>
<dbReference type="EMBL" id="BPQF01000018">
    <property type="protein sequence ID" value="GJD41045.1"/>
    <property type="molecule type" value="Genomic_DNA"/>
</dbReference>
<dbReference type="HAMAP" id="MF_00262">
    <property type="entry name" value="MinE"/>
    <property type="match status" value="1"/>
</dbReference>
<dbReference type="RefSeq" id="WP_192215228.1">
    <property type="nucleotide sequence ID" value="NZ_BPQF01000018.1"/>
</dbReference>
<comment type="caution">
    <text evidence="5">The sequence shown here is derived from an EMBL/GenBank/DDBJ whole genome shotgun (WGS) entry which is preliminary data.</text>
</comment>
<gene>
    <name evidence="4 5" type="primary">minE</name>
    <name evidence="5" type="ORF">OICFNHDK_3523</name>
</gene>
<sequence>MSLRNLFSKRASAPTARDRLQLILAHERAGAGGSDLVMLLREEILAVIAKHVTVERDKVQIRLERGQDMSTLGVDIELPVRAPAKAAPAAAKPSKAKRAAA</sequence>
<reference evidence="5" key="1">
    <citation type="journal article" date="2016" name="Front. Microbiol.">
        <title>Genome Sequence of the Piezophilic, Mesophilic Sulfate-Reducing Bacterium Desulfovibrio indicus J2T.</title>
        <authorList>
            <person name="Cao J."/>
            <person name="Maignien L."/>
            <person name="Shao Z."/>
            <person name="Alain K."/>
            <person name="Jebbar M."/>
        </authorList>
    </citation>
    <scope>NUCLEOTIDE SEQUENCE</scope>
    <source>
        <strain evidence="5">DSM 21893</strain>
    </source>
</reference>
<dbReference type="Gene3D" id="3.30.1070.10">
    <property type="entry name" value="Cell division topological specificity factor MinE"/>
    <property type="match status" value="1"/>
</dbReference>
<keyword evidence="4" id="KW-0131">Cell cycle</keyword>
<evidence type="ECO:0000256" key="4">
    <source>
        <dbReference type="HAMAP-Rule" id="MF_00262"/>
    </source>
</evidence>
<dbReference type="GO" id="GO:0032955">
    <property type="term" value="P:regulation of division septum assembly"/>
    <property type="evidence" value="ECO:0007669"/>
    <property type="project" value="InterPro"/>
</dbReference>
<dbReference type="Pfam" id="PF03776">
    <property type="entry name" value="MinE"/>
    <property type="match status" value="1"/>
</dbReference>
<evidence type="ECO:0000256" key="2">
    <source>
        <dbReference type="ARBA" id="ARBA00020112"/>
    </source>
</evidence>
<dbReference type="InterPro" id="IPR036707">
    <property type="entry name" value="MinE_sf"/>
</dbReference>
<evidence type="ECO:0000256" key="1">
    <source>
        <dbReference type="ARBA" id="ARBA00008168"/>
    </source>
</evidence>
<organism evidence="5 6">
    <name type="scientific">Methylobacterium bullatum</name>
    <dbReference type="NCBI Taxonomy" id="570505"/>
    <lineage>
        <taxon>Bacteria</taxon>
        <taxon>Pseudomonadati</taxon>
        <taxon>Pseudomonadota</taxon>
        <taxon>Alphaproteobacteria</taxon>
        <taxon>Hyphomicrobiales</taxon>
        <taxon>Methylobacteriaceae</taxon>
        <taxon>Methylobacterium</taxon>
    </lineage>
</organism>
<dbReference type="NCBIfam" id="NF001422">
    <property type="entry name" value="PRK00296.1"/>
    <property type="match status" value="1"/>
</dbReference>
<reference evidence="5" key="2">
    <citation type="submission" date="2021-08" db="EMBL/GenBank/DDBJ databases">
        <authorList>
            <person name="Tani A."/>
            <person name="Ola A."/>
            <person name="Ogura Y."/>
            <person name="Katsura K."/>
            <person name="Hayashi T."/>
        </authorList>
    </citation>
    <scope>NUCLEOTIDE SEQUENCE</scope>
    <source>
        <strain evidence="5">DSM 21893</strain>
    </source>
</reference>
<comment type="similarity">
    <text evidence="1 4">Belongs to the MinE family.</text>
</comment>
<dbReference type="SUPFAM" id="SSF55229">
    <property type="entry name" value="Cell division protein MinE topological specificity domain"/>
    <property type="match status" value="1"/>
</dbReference>
<dbReference type="NCBIfam" id="TIGR01215">
    <property type="entry name" value="minE"/>
    <property type="match status" value="1"/>
</dbReference>
<comment type="function">
    <text evidence="3 4">Prevents the cell division inhibition by proteins MinC and MinD at internal division sites while permitting inhibition at polar sites. This ensures cell division at the proper site by restricting the formation of a division septum at the midpoint of the long axis of the cell.</text>
</comment>
<dbReference type="InterPro" id="IPR005527">
    <property type="entry name" value="MinE"/>
</dbReference>